<evidence type="ECO:0000256" key="4">
    <source>
        <dbReference type="PIRSR" id="PIRSR005902-1"/>
    </source>
</evidence>
<dbReference type="GO" id="GO:0016788">
    <property type="term" value="F:hydrolase activity, acting on ester bonds"/>
    <property type="evidence" value="ECO:0007669"/>
    <property type="project" value="InterPro"/>
</dbReference>
<evidence type="ECO:0000256" key="1">
    <source>
        <dbReference type="ARBA" id="ARBA00009275"/>
    </source>
</evidence>
<proteinExistence type="inferred from homology"/>
<comment type="similarity">
    <text evidence="1">Belongs to the metallo-dependent hydrolases superfamily. TatD-type hydrolase family.</text>
</comment>
<dbReference type="Proteomes" id="UP000194003">
    <property type="component" value="Unassembled WGS sequence"/>
</dbReference>
<evidence type="ECO:0000256" key="3">
    <source>
        <dbReference type="ARBA" id="ARBA00022801"/>
    </source>
</evidence>
<evidence type="ECO:0000256" key="2">
    <source>
        <dbReference type="ARBA" id="ARBA00022723"/>
    </source>
</evidence>
<dbReference type="FunFam" id="3.20.20.140:FF:000005">
    <property type="entry name" value="TatD family hydrolase"/>
    <property type="match status" value="1"/>
</dbReference>
<dbReference type="EMBL" id="LVJN01000020">
    <property type="protein sequence ID" value="OSM01993.1"/>
    <property type="molecule type" value="Genomic_DNA"/>
</dbReference>
<dbReference type="CDD" id="cd01310">
    <property type="entry name" value="TatD_DNAse"/>
    <property type="match status" value="1"/>
</dbReference>
<feature type="binding site" evidence="4">
    <location>
        <position position="98"/>
    </location>
    <ligand>
        <name>a divalent metal cation</name>
        <dbReference type="ChEBI" id="CHEBI:60240"/>
        <label>2</label>
    </ligand>
</feature>
<dbReference type="AlphaFoldDB" id="A0A1Y2K1V8"/>
<keyword evidence="3" id="KW-0378">Hydrolase</keyword>
<dbReference type="InterPro" id="IPR032466">
    <property type="entry name" value="Metal_Hydrolase"/>
</dbReference>
<feature type="binding site" evidence="4">
    <location>
        <position position="62"/>
    </location>
    <ligand>
        <name>a divalent metal cation</name>
        <dbReference type="ChEBI" id="CHEBI:60240"/>
        <label>1</label>
    </ligand>
</feature>
<dbReference type="GO" id="GO:0046872">
    <property type="term" value="F:metal ion binding"/>
    <property type="evidence" value="ECO:0007669"/>
    <property type="project" value="UniProtKB-KW"/>
</dbReference>
<dbReference type="PIRSF" id="PIRSF005902">
    <property type="entry name" value="DNase_TatD"/>
    <property type="match status" value="1"/>
</dbReference>
<keyword evidence="6" id="KW-1185">Reference proteome</keyword>
<feature type="binding site" evidence="4">
    <location>
        <position position="172"/>
    </location>
    <ligand>
        <name>a divalent metal cation</name>
        <dbReference type="ChEBI" id="CHEBI:60240"/>
        <label>1</label>
    </ligand>
</feature>
<keyword evidence="2 4" id="KW-0479">Metal-binding</keyword>
<organism evidence="5 6">
    <name type="scientific">Magnetofaba australis IT-1</name>
    <dbReference type="NCBI Taxonomy" id="1434232"/>
    <lineage>
        <taxon>Bacteria</taxon>
        <taxon>Pseudomonadati</taxon>
        <taxon>Pseudomonadota</taxon>
        <taxon>Magnetococcia</taxon>
        <taxon>Magnetococcales</taxon>
        <taxon>Magnetococcaceae</taxon>
        <taxon>Magnetofaba</taxon>
    </lineage>
</organism>
<dbReference type="SUPFAM" id="SSF51556">
    <property type="entry name" value="Metallo-dependent hydrolases"/>
    <property type="match status" value="1"/>
</dbReference>
<dbReference type="Gene3D" id="3.20.20.140">
    <property type="entry name" value="Metal-dependent hydrolases"/>
    <property type="match status" value="1"/>
</dbReference>
<name>A0A1Y2K1V8_9PROT</name>
<gene>
    <name evidence="5" type="ORF">MAIT1_02062</name>
</gene>
<dbReference type="InterPro" id="IPR001130">
    <property type="entry name" value="TatD-like"/>
</dbReference>
<dbReference type="GO" id="GO:0005829">
    <property type="term" value="C:cytosol"/>
    <property type="evidence" value="ECO:0007669"/>
    <property type="project" value="TreeGrafter"/>
</dbReference>
<dbReference type="STRING" id="1434232.MAIT1_02062"/>
<reference evidence="5 6" key="1">
    <citation type="journal article" date="2016" name="BMC Genomics">
        <title>Combined genomic and structural analyses of a cultured magnetotactic bacterium reveals its niche adaptation to a dynamic environment.</title>
        <authorList>
            <person name="Araujo A.C."/>
            <person name="Morillo V."/>
            <person name="Cypriano J."/>
            <person name="Teixeira L.C."/>
            <person name="Leao P."/>
            <person name="Lyra S."/>
            <person name="Almeida L.G."/>
            <person name="Bazylinski D.A."/>
            <person name="Vasconcellos A.T."/>
            <person name="Abreu F."/>
            <person name="Lins U."/>
        </authorList>
    </citation>
    <scope>NUCLEOTIDE SEQUENCE [LARGE SCALE GENOMIC DNA]</scope>
    <source>
        <strain evidence="5 6">IT-1</strain>
    </source>
</reference>
<sequence length="228" mass="24649">MRQWLLPGTRLQDIPSQRALLTEPGMHLTLGLHPMMCDDHPADAIEQLAQAIERDKPCAIGEIGLDLLAAPESFPRQQALFAAQLALARRYDLPVMLHVRKAHGQTLEMLRADPPPRGGVVHAFGGSLETAREYRALGFCFGLGGMVTRPQARKIRAMAAALPLAWIVLETDAPDLPPHGRNGERNEPAYLPQIAAAIAQLRGCDAAALIDAADANARTLFDLPGEPA</sequence>
<evidence type="ECO:0000313" key="6">
    <source>
        <dbReference type="Proteomes" id="UP000194003"/>
    </source>
</evidence>
<dbReference type="Pfam" id="PF01026">
    <property type="entry name" value="TatD_DNase"/>
    <property type="match status" value="1"/>
</dbReference>
<feature type="binding site" evidence="4">
    <location>
        <position position="122"/>
    </location>
    <ligand>
        <name>a divalent metal cation</name>
        <dbReference type="ChEBI" id="CHEBI:60240"/>
        <label>2</label>
    </ligand>
</feature>
<dbReference type="PANTHER" id="PTHR46124:SF3">
    <property type="entry name" value="HYDROLASE"/>
    <property type="match status" value="1"/>
</dbReference>
<dbReference type="PANTHER" id="PTHR46124">
    <property type="entry name" value="D-AMINOACYL-TRNA DEACYLASE"/>
    <property type="match status" value="1"/>
</dbReference>
<accession>A0A1Y2K1V8</accession>
<comment type="caution">
    <text evidence="5">The sequence shown here is derived from an EMBL/GenBank/DDBJ whole genome shotgun (WGS) entry which is preliminary data.</text>
</comment>
<evidence type="ECO:0000313" key="5">
    <source>
        <dbReference type="EMBL" id="OSM01993.1"/>
    </source>
</evidence>
<protein>
    <submittedName>
        <fullName evidence="5">Putative Mg-dependent DNase</fullName>
    </submittedName>
</protein>